<protein>
    <submittedName>
        <fullName evidence="7">Glutathione reductase</fullName>
        <ecNumber evidence="7">1.8.1.7</ecNumber>
    </submittedName>
</protein>
<evidence type="ECO:0000256" key="4">
    <source>
        <dbReference type="ARBA" id="ARBA00023157"/>
    </source>
</evidence>
<accession>A0A291B9D5</accession>
<dbReference type="EC" id="1.8.1.7" evidence="7"/>
<dbReference type="Gene3D" id="3.30.390.30">
    <property type="match status" value="1"/>
</dbReference>
<dbReference type="GO" id="GO:0045454">
    <property type="term" value="P:cell redox homeostasis"/>
    <property type="evidence" value="ECO:0007669"/>
    <property type="project" value="InterPro"/>
</dbReference>
<gene>
    <name evidence="7" type="ORF">BTN50_1106</name>
</gene>
<keyword evidence="3 7" id="KW-0560">Oxidoreductase</keyword>
<evidence type="ECO:0000313" key="8">
    <source>
        <dbReference type="Proteomes" id="UP000218160"/>
    </source>
</evidence>
<dbReference type="GO" id="GO:0004362">
    <property type="term" value="F:glutathione-disulfide reductase (NADPH) activity"/>
    <property type="evidence" value="ECO:0007669"/>
    <property type="project" value="UniProtKB-EC"/>
</dbReference>
<dbReference type="GO" id="GO:0050660">
    <property type="term" value="F:flavin adenine dinucleotide binding"/>
    <property type="evidence" value="ECO:0007669"/>
    <property type="project" value="InterPro"/>
</dbReference>
<sequence>MHSIGFAVDEMLQGFAVTIKMGATTADFDNIVAIHPTGSEEFITMY</sequence>
<evidence type="ECO:0000259" key="6">
    <source>
        <dbReference type="Pfam" id="PF02852"/>
    </source>
</evidence>
<keyword evidence="5" id="KW-0676">Redox-active center</keyword>
<organism evidence="7 8">
    <name type="scientific">Candidatus Enterovibrio altilux</name>
    <dbReference type="NCBI Taxonomy" id="1927128"/>
    <lineage>
        <taxon>Bacteria</taxon>
        <taxon>Pseudomonadati</taxon>
        <taxon>Pseudomonadota</taxon>
        <taxon>Gammaproteobacteria</taxon>
        <taxon>Vibrionales</taxon>
        <taxon>Vibrionaceae</taxon>
        <taxon>Enterovibrio</taxon>
    </lineage>
</organism>
<keyword evidence="8" id="KW-1185">Reference proteome</keyword>
<dbReference type="Pfam" id="PF02852">
    <property type="entry name" value="Pyr_redox_dim"/>
    <property type="match status" value="1"/>
</dbReference>
<dbReference type="AlphaFoldDB" id="A0A291B9D5"/>
<evidence type="ECO:0000256" key="1">
    <source>
        <dbReference type="ARBA" id="ARBA00001974"/>
    </source>
</evidence>
<dbReference type="SUPFAM" id="SSF55424">
    <property type="entry name" value="FAD/NAD-linked reductases, dimerisation (C-terminal) domain"/>
    <property type="match status" value="1"/>
</dbReference>
<comment type="cofactor">
    <cofactor evidence="1">
        <name>FAD</name>
        <dbReference type="ChEBI" id="CHEBI:57692"/>
    </cofactor>
</comment>
<feature type="domain" description="Pyridine nucleotide-disulphide oxidoreductase dimerisation" evidence="6">
    <location>
        <begin position="1"/>
        <end position="45"/>
    </location>
</feature>
<dbReference type="PANTHER" id="PTHR42737:SF2">
    <property type="entry name" value="GLUTATHIONE REDUCTASE"/>
    <property type="match status" value="1"/>
</dbReference>
<evidence type="ECO:0000256" key="3">
    <source>
        <dbReference type="ARBA" id="ARBA00023002"/>
    </source>
</evidence>
<dbReference type="GO" id="GO:0034599">
    <property type="term" value="P:cellular response to oxidative stress"/>
    <property type="evidence" value="ECO:0007669"/>
    <property type="project" value="TreeGrafter"/>
</dbReference>
<dbReference type="InterPro" id="IPR016156">
    <property type="entry name" value="FAD/NAD-linked_Rdtase_dimer_sf"/>
</dbReference>
<dbReference type="InterPro" id="IPR004099">
    <property type="entry name" value="Pyr_nucl-diS_OxRdtase_dimer"/>
</dbReference>
<dbReference type="InterPro" id="IPR046952">
    <property type="entry name" value="GSHR/TRXR-like"/>
</dbReference>
<dbReference type="KEGG" id="elux:BTN50_1106"/>
<evidence type="ECO:0000256" key="2">
    <source>
        <dbReference type="ARBA" id="ARBA00007532"/>
    </source>
</evidence>
<dbReference type="PANTHER" id="PTHR42737">
    <property type="entry name" value="GLUTATHIONE REDUCTASE"/>
    <property type="match status" value="1"/>
</dbReference>
<dbReference type="GO" id="GO:0005829">
    <property type="term" value="C:cytosol"/>
    <property type="evidence" value="ECO:0007669"/>
    <property type="project" value="TreeGrafter"/>
</dbReference>
<comment type="similarity">
    <text evidence="2">Belongs to the class-I pyridine nucleotide-disulfide oxidoreductase family.</text>
</comment>
<keyword evidence="4" id="KW-1015">Disulfide bond</keyword>
<proteinExistence type="inferred from homology"/>
<dbReference type="EMBL" id="CP020660">
    <property type="protein sequence ID" value="ATF09604.1"/>
    <property type="molecule type" value="Genomic_DNA"/>
</dbReference>
<reference evidence="8" key="1">
    <citation type="submission" date="2017-04" db="EMBL/GenBank/DDBJ databases">
        <title>Genome evolution of the luminous symbionts of deep sea anglerfish.</title>
        <authorList>
            <person name="Hendry T.A."/>
        </authorList>
    </citation>
    <scope>NUCLEOTIDE SEQUENCE [LARGE SCALE GENOMIC DNA]</scope>
</reference>
<name>A0A291B9D5_9GAMM</name>
<evidence type="ECO:0000313" key="7">
    <source>
        <dbReference type="EMBL" id="ATF09604.1"/>
    </source>
</evidence>
<dbReference type="Proteomes" id="UP000218160">
    <property type="component" value="Chromosome 1"/>
</dbReference>
<dbReference type="GO" id="GO:0006749">
    <property type="term" value="P:glutathione metabolic process"/>
    <property type="evidence" value="ECO:0007669"/>
    <property type="project" value="TreeGrafter"/>
</dbReference>
<evidence type="ECO:0000256" key="5">
    <source>
        <dbReference type="ARBA" id="ARBA00023284"/>
    </source>
</evidence>